<dbReference type="PROSITE" id="PS50048">
    <property type="entry name" value="ZN2_CY6_FUNGAL_2"/>
    <property type="match status" value="1"/>
</dbReference>
<dbReference type="InterPro" id="IPR001138">
    <property type="entry name" value="Zn2Cys6_DnaBD"/>
</dbReference>
<keyword evidence="1" id="KW-0539">Nucleus</keyword>
<dbReference type="InterPro" id="IPR053175">
    <property type="entry name" value="DHMBA_Reg_Transcription_Factor"/>
</dbReference>
<dbReference type="AlphaFoldDB" id="A0A7C8MIJ3"/>
<evidence type="ECO:0000313" key="4">
    <source>
        <dbReference type="Proteomes" id="UP000481861"/>
    </source>
</evidence>
<protein>
    <recommendedName>
        <fullName evidence="2">Zn(2)-C6 fungal-type domain-containing protein</fullName>
    </recommendedName>
</protein>
<proteinExistence type="predicted"/>
<sequence>MYYGAMSKGCQRCRQRKVKCDQRKPACLRCEKAKFVCPGFRDLSDVIFRNETGRVIRLARASQAESRFGWQVAISHQPSLFTTTQLSPPPINEVGAGFFFSNLTCDEPPFSKSYHAWLVGLYYNSCPNPALRDAIEAAGMAAMSNKFYEPAVASKSKELYGKALSATRHTLGDSGLSLTDSTLLTVIILGLFEVSYPTLESLH</sequence>
<dbReference type="Gene3D" id="4.10.240.10">
    <property type="entry name" value="Zn(2)-C6 fungal-type DNA-binding domain"/>
    <property type="match status" value="1"/>
</dbReference>
<keyword evidence="4" id="KW-1185">Reference proteome</keyword>
<evidence type="ECO:0000256" key="1">
    <source>
        <dbReference type="ARBA" id="ARBA00023242"/>
    </source>
</evidence>
<reference evidence="3 4" key="1">
    <citation type="submission" date="2020-01" db="EMBL/GenBank/DDBJ databases">
        <authorList>
            <consortium name="DOE Joint Genome Institute"/>
            <person name="Haridas S."/>
            <person name="Albert R."/>
            <person name="Binder M."/>
            <person name="Bloem J."/>
            <person name="Labutti K."/>
            <person name="Salamov A."/>
            <person name="Andreopoulos B."/>
            <person name="Baker S.E."/>
            <person name="Barry K."/>
            <person name="Bills G."/>
            <person name="Bluhm B.H."/>
            <person name="Cannon C."/>
            <person name="Castanera R."/>
            <person name="Culley D.E."/>
            <person name="Daum C."/>
            <person name="Ezra D."/>
            <person name="Gonzalez J.B."/>
            <person name="Henrissat B."/>
            <person name="Kuo A."/>
            <person name="Liang C."/>
            <person name="Lipzen A."/>
            <person name="Lutzoni F."/>
            <person name="Magnuson J."/>
            <person name="Mondo S."/>
            <person name="Nolan M."/>
            <person name="Ohm R."/>
            <person name="Pangilinan J."/>
            <person name="Park H.-J.H."/>
            <person name="Ramirez L."/>
            <person name="Alfaro M."/>
            <person name="Sun H."/>
            <person name="Tritt A."/>
            <person name="Yoshinaga Y."/>
            <person name="Zwiers L.-H.L."/>
            <person name="Turgeon B.G."/>
            <person name="Goodwin S.B."/>
            <person name="Spatafora J.W."/>
            <person name="Crous P.W."/>
            <person name="Grigoriev I.V."/>
        </authorList>
    </citation>
    <scope>NUCLEOTIDE SEQUENCE [LARGE SCALE GENOMIC DNA]</scope>
    <source>
        <strain evidence="3 4">CBS 611.86</strain>
    </source>
</reference>
<organism evidence="3 4">
    <name type="scientific">Massariosphaeria phaeospora</name>
    <dbReference type="NCBI Taxonomy" id="100035"/>
    <lineage>
        <taxon>Eukaryota</taxon>
        <taxon>Fungi</taxon>
        <taxon>Dikarya</taxon>
        <taxon>Ascomycota</taxon>
        <taxon>Pezizomycotina</taxon>
        <taxon>Dothideomycetes</taxon>
        <taxon>Pleosporomycetidae</taxon>
        <taxon>Pleosporales</taxon>
        <taxon>Pleosporales incertae sedis</taxon>
        <taxon>Massariosphaeria</taxon>
    </lineage>
</organism>
<dbReference type="PANTHER" id="PTHR38791">
    <property type="entry name" value="ZN(II)2CYS6 TRANSCRIPTION FACTOR (EUROFUNG)-RELATED-RELATED"/>
    <property type="match status" value="1"/>
</dbReference>
<dbReference type="InterPro" id="IPR036864">
    <property type="entry name" value="Zn2-C6_fun-type_DNA-bd_sf"/>
</dbReference>
<dbReference type="PROSITE" id="PS00463">
    <property type="entry name" value="ZN2_CY6_FUNGAL_1"/>
    <property type="match status" value="1"/>
</dbReference>
<dbReference type="Pfam" id="PF00172">
    <property type="entry name" value="Zn_clus"/>
    <property type="match status" value="1"/>
</dbReference>
<comment type="caution">
    <text evidence="3">The sequence shown here is derived from an EMBL/GenBank/DDBJ whole genome shotgun (WGS) entry which is preliminary data.</text>
</comment>
<feature type="domain" description="Zn(2)-C6 fungal-type" evidence="2">
    <location>
        <begin position="9"/>
        <end position="37"/>
    </location>
</feature>
<evidence type="ECO:0000313" key="3">
    <source>
        <dbReference type="EMBL" id="KAF2867965.1"/>
    </source>
</evidence>
<dbReference type="OrthoDB" id="5429770at2759"/>
<accession>A0A7C8MIJ3</accession>
<name>A0A7C8MIJ3_9PLEO</name>
<gene>
    <name evidence="3" type="ORF">BDV95DRAFT_166335</name>
</gene>
<dbReference type="SUPFAM" id="SSF57701">
    <property type="entry name" value="Zn2/Cys6 DNA-binding domain"/>
    <property type="match status" value="1"/>
</dbReference>
<dbReference type="Proteomes" id="UP000481861">
    <property type="component" value="Unassembled WGS sequence"/>
</dbReference>
<dbReference type="GO" id="GO:0000981">
    <property type="term" value="F:DNA-binding transcription factor activity, RNA polymerase II-specific"/>
    <property type="evidence" value="ECO:0007669"/>
    <property type="project" value="InterPro"/>
</dbReference>
<dbReference type="GO" id="GO:0008270">
    <property type="term" value="F:zinc ion binding"/>
    <property type="evidence" value="ECO:0007669"/>
    <property type="project" value="InterPro"/>
</dbReference>
<dbReference type="EMBL" id="JAADJZ010000021">
    <property type="protein sequence ID" value="KAF2867965.1"/>
    <property type="molecule type" value="Genomic_DNA"/>
</dbReference>
<dbReference type="SMART" id="SM00066">
    <property type="entry name" value="GAL4"/>
    <property type="match status" value="1"/>
</dbReference>
<evidence type="ECO:0000259" key="2">
    <source>
        <dbReference type="PROSITE" id="PS50048"/>
    </source>
</evidence>
<dbReference type="CDD" id="cd00067">
    <property type="entry name" value="GAL4"/>
    <property type="match status" value="1"/>
</dbReference>